<evidence type="ECO:0000313" key="1">
    <source>
        <dbReference type="EMBL" id="CAL1376110.1"/>
    </source>
</evidence>
<name>A0AAV2DRD9_9ROSI</name>
<dbReference type="SUPFAM" id="SSF56672">
    <property type="entry name" value="DNA/RNA polymerases"/>
    <property type="match status" value="1"/>
</dbReference>
<gene>
    <name evidence="1" type="ORF">LTRI10_LOCUS17862</name>
</gene>
<keyword evidence="2" id="KW-1185">Reference proteome</keyword>
<dbReference type="Proteomes" id="UP001497516">
    <property type="component" value="Chromosome 3"/>
</dbReference>
<evidence type="ECO:0008006" key="3">
    <source>
        <dbReference type="Google" id="ProtNLM"/>
    </source>
</evidence>
<dbReference type="InterPro" id="IPR052343">
    <property type="entry name" value="Retrotransposon-Effector_Assoc"/>
</dbReference>
<reference evidence="1 2" key="1">
    <citation type="submission" date="2024-04" db="EMBL/GenBank/DDBJ databases">
        <authorList>
            <person name="Fracassetti M."/>
        </authorList>
    </citation>
    <scope>NUCLEOTIDE SEQUENCE [LARGE SCALE GENOMIC DNA]</scope>
</reference>
<dbReference type="EMBL" id="OZ034816">
    <property type="protein sequence ID" value="CAL1376110.1"/>
    <property type="molecule type" value="Genomic_DNA"/>
</dbReference>
<sequence>MGERWKSPTLLECLPKRAFRMEKNNVRNAALQIKAIKNRLKDILDFTRDPVVAEEKRSLLAELNILWKEEEIFWRQRSRVQYLKGGDKNSNFFHTSTILRSHRNKVLKLLDDMNIWMTHHDDLQNHCVSFYRNLFQKRDMVVDPDLFRSIPCVVSDEMNQALCQPIEVEDIRKAVFELGAGKSPGPDGFPGLFYRNYWGTIGAQLEEVKDFFSLNAMPEEWNDTHLVLTPKIQHPERVSQFRPISCCNFRYKVISKIMTTRLNQWIPSLVSNLQATFTGEELSRITSSLFMRLCITLRLDRKGKSGK</sequence>
<protein>
    <recommendedName>
        <fullName evidence="3">Reverse transcriptase</fullName>
    </recommendedName>
</protein>
<dbReference type="PANTHER" id="PTHR46890:SF48">
    <property type="entry name" value="RNA-DIRECTED DNA POLYMERASE"/>
    <property type="match status" value="1"/>
</dbReference>
<evidence type="ECO:0000313" key="2">
    <source>
        <dbReference type="Proteomes" id="UP001497516"/>
    </source>
</evidence>
<dbReference type="PANTHER" id="PTHR46890">
    <property type="entry name" value="NON-LTR RETROLELEMENT REVERSE TRANSCRIPTASE-LIKE PROTEIN-RELATED"/>
    <property type="match status" value="1"/>
</dbReference>
<dbReference type="AlphaFoldDB" id="A0AAV2DRD9"/>
<organism evidence="1 2">
    <name type="scientific">Linum trigynum</name>
    <dbReference type="NCBI Taxonomy" id="586398"/>
    <lineage>
        <taxon>Eukaryota</taxon>
        <taxon>Viridiplantae</taxon>
        <taxon>Streptophyta</taxon>
        <taxon>Embryophyta</taxon>
        <taxon>Tracheophyta</taxon>
        <taxon>Spermatophyta</taxon>
        <taxon>Magnoliopsida</taxon>
        <taxon>eudicotyledons</taxon>
        <taxon>Gunneridae</taxon>
        <taxon>Pentapetalae</taxon>
        <taxon>rosids</taxon>
        <taxon>fabids</taxon>
        <taxon>Malpighiales</taxon>
        <taxon>Linaceae</taxon>
        <taxon>Linum</taxon>
    </lineage>
</organism>
<proteinExistence type="predicted"/>
<accession>A0AAV2DRD9</accession>
<dbReference type="InterPro" id="IPR043502">
    <property type="entry name" value="DNA/RNA_pol_sf"/>
</dbReference>